<keyword evidence="9" id="KW-0046">Antibiotic resistance</keyword>
<dbReference type="InterPro" id="IPR045070">
    <property type="entry name" value="MATE_MepA-like"/>
</dbReference>
<evidence type="ECO:0000256" key="4">
    <source>
        <dbReference type="ARBA" id="ARBA00022448"/>
    </source>
</evidence>
<evidence type="ECO:0000256" key="6">
    <source>
        <dbReference type="ARBA" id="ARBA00022692"/>
    </source>
</evidence>
<dbReference type="PANTHER" id="PTHR43823">
    <property type="entry name" value="SPORULATION PROTEIN YKVU"/>
    <property type="match status" value="1"/>
</dbReference>
<feature type="transmembrane region" description="Helical" evidence="10">
    <location>
        <begin position="396"/>
        <end position="419"/>
    </location>
</feature>
<feature type="transmembrane region" description="Helical" evidence="10">
    <location>
        <begin position="22"/>
        <end position="43"/>
    </location>
</feature>
<feature type="transmembrane region" description="Helical" evidence="10">
    <location>
        <begin position="243"/>
        <end position="260"/>
    </location>
</feature>
<feature type="transmembrane region" description="Helical" evidence="10">
    <location>
        <begin position="58"/>
        <end position="81"/>
    </location>
</feature>
<evidence type="ECO:0000256" key="8">
    <source>
        <dbReference type="ARBA" id="ARBA00023136"/>
    </source>
</evidence>
<dbReference type="Proteomes" id="UP000824090">
    <property type="component" value="Unassembled WGS sequence"/>
</dbReference>
<evidence type="ECO:0000256" key="3">
    <source>
        <dbReference type="ARBA" id="ARBA00022106"/>
    </source>
</evidence>
<keyword evidence="5" id="KW-1003">Cell membrane</keyword>
<dbReference type="CDD" id="cd13143">
    <property type="entry name" value="MATE_MepA_like"/>
    <property type="match status" value="1"/>
</dbReference>
<feature type="transmembrane region" description="Helical" evidence="10">
    <location>
        <begin position="280"/>
        <end position="296"/>
    </location>
</feature>
<evidence type="ECO:0000256" key="1">
    <source>
        <dbReference type="ARBA" id="ARBA00004651"/>
    </source>
</evidence>
<dbReference type="GO" id="GO:0042910">
    <property type="term" value="F:xenobiotic transmembrane transporter activity"/>
    <property type="evidence" value="ECO:0007669"/>
    <property type="project" value="InterPro"/>
</dbReference>
<dbReference type="GO" id="GO:0015297">
    <property type="term" value="F:antiporter activity"/>
    <property type="evidence" value="ECO:0007669"/>
    <property type="project" value="InterPro"/>
</dbReference>
<feature type="transmembrane region" description="Helical" evidence="10">
    <location>
        <begin position="327"/>
        <end position="351"/>
    </location>
</feature>
<feature type="transmembrane region" description="Helical" evidence="10">
    <location>
        <begin position="203"/>
        <end position="223"/>
    </location>
</feature>
<organism evidence="11 12">
    <name type="scientific">Candidatus Allocopromorpha excrementigallinarum</name>
    <dbReference type="NCBI Taxonomy" id="2840742"/>
    <lineage>
        <taxon>Bacteria</taxon>
        <taxon>Bacillati</taxon>
        <taxon>Bacillota</taxon>
        <taxon>Clostridia</taxon>
        <taxon>Eubacteriales</taxon>
        <taxon>Eubacteriaceae</taxon>
        <taxon>Eubacteriaceae incertae sedis</taxon>
        <taxon>Candidatus Allocopromorpha</taxon>
    </lineage>
</organism>
<keyword evidence="6 10" id="KW-0812">Transmembrane</keyword>
<feature type="transmembrane region" description="Helical" evidence="10">
    <location>
        <begin position="425"/>
        <end position="447"/>
    </location>
</feature>
<evidence type="ECO:0000256" key="10">
    <source>
        <dbReference type="SAM" id="Phobius"/>
    </source>
</evidence>
<evidence type="ECO:0000313" key="11">
    <source>
        <dbReference type="EMBL" id="HIU26192.1"/>
    </source>
</evidence>
<dbReference type="InterPro" id="IPR002528">
    <property type="entry name" value="MATE_fam"/>
</dbReference>
<evidence type="ECO:0000256" key="9">
    <source>
        <dbReference type="ARBA" id="ARBA00023251"/>
    </source>
</evidence>
<dbReference type="Pfam" id="PF01554">
    <property type="entry name" value="MatE"/>
    <property type="match status" value="2"/>
</dbReference>
<dbReference type="NCBIfam" id="TIGR00797">
    <property type="entry name" value="matE"/>
    <property type="match status" value="1"/>
</dbReference>
<accession>A0A9D1I1F4</accession>
<dbReference type="GO" id="GO:0005886">
    <property type="term" value="C:plasma membrane"/>
    <property type="evidence" value="ECO:0007669"/>
    <property type="project" value="UniProtKB-SubCell"/>
</dbReference>
<evidence type="ECO:0000256" key="2">
    <source>
        <dbReference type="ARBA" id="ARBA00008417"/>
    </source>
</evidence>
<dbReference type="PIRSF" id="PIRSF006603">
    <property type="entry name" value="DinF"/>
    <property type="match status" value="1"/>
</dbReference>
<feature type="transmembrane region" description="Helical" evidence="10">
    <location>
        <begin position="177"/>
        <end position="197"/>
    </location>
</feature>
<dbReference type="AlphaFoldDB" id="A0A9D1I1F4"/>
<dbReference type="GO" id="GO:0046677">
    <property type="term" value="P:response to antibiotic"/>
    <property type="evidence" value="ECO:0007669"/>
    <property type="project" value="UniProtKB-KW"/>
</dbReference>
<dbReference type="InterPro" id="IPR051327">
    <property type="entry name" value="MATE_MepA_subfamily"/>
</dbReference>
<keyword evidence="8 10" id="KW-0472">Membrane</keyword>
<feature type="transmembrane region" description="Helical" evidence="10">
    <location>
        <begin position="363"/>
        <end position="384"/>
    </location>
</feature>
<name>A0A9D1I1F4_9FIRM</name>
<feature type="transmembrane region" description="Helical" evidence="10">
    <location>
        <begin position="145"/>
        <end position="165"/>
    </location>
</feature>
<protein>
    <recommendedName>
        <fullName evidence="3">Multidrug export protein MepA</fullName>
    </recommendedName>
</protein>
<dbReference type="PANTHER" id="PTHR43823:SF3">
    <property type="entry name" value="MULTIDRUG EXPORT PROTEIN MEPA"/>
    <property type="match status" value="1"/>
</dbReference>
<comment type="caution">
    <text evidence="11">The sequence shown here is derived from an EMBL/GenBank/DDBJ whole genome shotgun (WGS) entry which is preliminary data.</text>
</comment>
<dbReference type="EMBL" id="DVMP01000126">
    <property type="protein sequence ID" value="HIU26192.1"/>
    <property type="molecule type" value="Genomic_DNA"/>
</dbReference>
<reference evidence="11" key="2">
    <citation type="journal article" date="2021" name="PeerJ">
        <title>Extensive microbial diversity within the chicken gut microbiome revealed by metagenomics and culture.</title>
        <authorList>
            <person name="Gilroy R."/>
            <person name="Ravi A."/>
            <person name="Getino M."/>
            <person name="Pursley I."/>
            <person name="Horton D.L."/>
            <person name="Alikhan N.F."/>
            <person name="Baker D."/>
            <person name="Gharbi K."/>
            <person name="Hall N."/>
            <person name="Watson M."/>
            <person name="Adriaenssens E.M."/>
            <person name="Foster-Nyarko E."/>
            <person name="Jarju S."/>
            <person name="Secka A."/>
            <person name="Antonio M."/>
            <person name="Oren A."/>
            <person name="Chaudhuri R.R."/>
            <person name="La Ragione R."/>
            <person name="Hildebrand F."/>
            <person name="Pallen M.J."/>
        </authorList>
    </citation>
    <scope>NUCLEOTIDE SEQUENCE</scope>
    <source>
        <strain evidence="11">ChiHcec3-6078</strain>
    </source>
</reference>
<comment type="similarity">
    <text evidence="2">Belongs to the multi antimicrobial extrusion (MATE) (TC 2.A.66.1) family. MepA subfamily.</text>
</comment>
<evidence type="ECO:0000256" key="7">
    <source>
        <dbReference type="ARBA" id="ARBA00022989"/>
    </source>
</evidence>
<comment type="subcellular location">
    <subcellularLocation>
        <location evidence="1">Cell membrane</location>
        <topology evidence="1">Multi-pass membrane protein</topology>
    </subcellularLocation>
</comment>
<dbReference type="InterPro" id="IPR048279">
    <property type="entry name" value="MdtK-like"/>
</dbReference>
<evidence type="ECO:0000313" key="12">
    <source>
        <dbReference type="Proteomes" id="UP000824090"/>
    </source>
</evidence>
<evidence type="ECO:0000256" key="5">
    <source>
        <dbReference type="ARBA" id="ARBA00022475"/>
    </source>
</evidence>
<reference evidence="11" key="1">
    <citation type="submission" date="2020-10" db="EMBL/GenBank/DDBJ databases">
        <authorList>
            <person name="Gilroy R."/>
        </authorList>
    </citation>
    <scope>NUCLEOTIDE SEQUENCE</scope>
    <source>
        <strain evidence="11">ChiHcec3-6078</strain>
    </source>
</reference>
<keyword evidence="7 10" id="KW-1133">Transmembrane helix</keyword>
<feature type="transmembrane region" description="Helical" evidence="10">
    <location>
        <begin position="102"/>
        <end position="125"/>
    </location>
</feature>
<proteinExistence type="inferred from homology"/>
<gene>
    <name evidence="11" type="ORF">IAC50_06855</name>
</gene>
<sequence length="463" mass="49884">MNEETKRPDKEASLAGDPVGRLLFKLAIPAIAAQIINVLYNIVDRMFIGHIEGIGADALTGVGVTMPVIMAVSAFAYLAGMGGAPRAAIMMGKNQKEEAEKILGNCFLLLLCLSAALTAVILVFGRDILMAFGASENTIGYASDYLNIYALGTVFVQVTLGLNAFITAQGYAGISMITVLIGALLNTALDPVFIFALDMGVKGAAVATVISQAVSALWAVLFLVSGRPSLRLKASSMIPRLRIIGPCVALGLSPFVMQFTESIISVCFNSSLLKYGGDTAVGAMSILATIMQFMWLPMQGMTQGAQPVTSYNYGAGNYDRVKKSVRLLIFSCLAYSTVLWAVCMFIPEFFIHFFTNDRELVDAAVWAIRIYMAAALLFGVQAACQQSFIALGNARTSIFLAVFRKIIMLIPLIFILPLFMEDKVAAVFLAEPAADLCAVSLTSLLFFRAYRKLGRQEKKTPPS</sequence>
<keyword evidence="4" id="KW-0813">Transport</keyword>